<feature type="region of interest" description="Disordered" evidence="1">
    <location>
        <begin position="25"/>
        <end position="79"/>
    </location>
</feature>
<reference evidence="3" key="1">
    <citation type="journal article" date="2018" name="PLoS Negl. Trop. Dis.">
        <title>Sialome diversity of ticks revealed by RNAseq of single tick salivary glands.</title>
        <authorList>
            <person name="Perner J."/>
            <person name="Kropackova S."/>
            <person name="Kopacek P."/>
            <person name="Ribeiro J.M."/>
        </authorList>
    </citation>
    <scope>NUCLEOTIDE SEQUENCE</scope>
    <source>
        <strain evidence="3">Siblings of single egg batch collected in Ceske Budejovice</strain>
        <tissue evidence="3">Salivary glands</tissue>
    </source>
</reference>
<proteinExistence type="predicted"/>
<evidence type="ECO:0000256" key="1">
    <source>
        <dbReference type="SAM" id="MobiDB-lite"/>
    </source>
</evidence>
<feature type="compositionally biased region" description="Low complexity" evidence="1">
    <location>
        <begin position="27"/>
        <end position="39"/>
    </location>
</feature>
<accession>A0A147BUV2</accession>
<dbReference type="AlphaFoldDB" id="A0A147BUV2"/>
<evidence type="ECO:0000313" key="3">
    <source>
        <dbReference type="EMBL" id="JAR94526.1"/>
    </source>
</evidence>
<evidence type="ECO:0000256" key="2">
    <source>
        <dbReference type="SAM" id="SignalP"/>
    </source>
</evidence>
<dbReference type="EMBL" id="GEGO01000878">
    <property type="protein sequence ID" value="JAR94526.1"/>
    <property type="molecule type" value="Transcribed_RNA"/>
</dbReference>
<feature type="signal peptide" evidence="2">
    <location>
        <begin position="1"/>
        <end position="21"/>
    </location>
</feature>
<feature type="chain" id="PRO_5007542924" evidence="2">
    <location>
        <begin position="22"/>
        <end position="147"/>
    </location>
</feature>
<name>A0A147BUV2_IXORI</name>
<keyword evidence="2" id="KW-0732">Signal</keyword>
<protein>
    <submittedName>
        <fullName evidence="3">Putative conserved secreted protein</fullName>
    </submittedName>
</protein>
<sequence length="147" mass="15909">MDIMRMLAYFLFSFLLVLTEAQKSSGPATAKAPKNPKTASFSKTPGIQAKQADPNNTPAAPPPAALSTDPEICDMETNQKGSGLPSFECTLKELPKDILTQWNDYMTKNQKSSSDIMKEICDAGKTKQDPDFIKSLAAAVDTTCLTT</sequence>
<organism evidence="3">
    <name type="scientific">Ixodes ricinus</name>
    <name type="common">Common tick</name>
    <name type="synonym">Acarus ricinus</name>
    <dbReference type="NCBI Taxonomy" id="34613"/>
    <lineage>
        <taxon>Eukaryota</taxon>
        <taxon>Metazoa</taxon>
        <taxon>Ecdysozoa</taxon>
        <taxon>Arthropoda</taxon>
        <taxon>Chelicerata</taxon>
        <taxon>Arachnida</taxon>
        <taxon>Acari</taxon>
        <taxon>Parasitiformes</taxon>
        <taxon>Ixodida</taxon>
        <taxon>Ixodoidea</taxon>
        <taxon>Ixodidae</taxon>
        <taxon>Ixodinae</taxon>
        <taxon>Ixodes</taxon>
    </lineage>
</organism>